<accession>A0AA88DYI3</accession>
<comment type="caution">
    <text evidence="1">The sequence shown here is derived from an EMBL/GenBank/DDBJ whole genome shotgun (WGS) entry which is preliminary data.</text>
</comment>
<protein>
    <submittedName>
        <fullName evidence="1">Uncharacterized protein</fullName>
    </submittedName>
</protein>
<proteinExistence type="predicted"/>
<reference evidence="1" key="1">
    <citation type="submission" date="2023-07" db="EMBL/GenBank/DDBJ databases">
        <title>draft genome sequence of fig (Ficus carica).</title>
        <authorList>
            <person name="Takahashi T."/>
            <person name="Nishimura K."/>
        </authorList>
    </citation>
    <scope>NUCLEOTIDE SEQUENCE</scope>
</reference>
<evidence type="ECO:0000313" key="1">
    <source>
        <dbReference type="EMBL" id="GMN64121.1"/>
    </source>
</evidence>
<organism evidence="1 2">
    <name type="scientific">Ficus carica</name>
    <name type="common">Common fig</name>
    <dbReference type="NCBI Taxonomy" id="3494"/>
    <lineage>
        <taxon>Eukaryota</taxon>
        <taxon>Viridiplantae</taxon>
        <taxon>Streptophyta</taxon>
        <taxon>Embryophyta</taxon>
        <taxon>Tracheophyta</taxon>
        <taxon>Spermatophyta</taxon>
        <taxon>Magnoliopsida</taxon>
        <taxon>eudicotyledons</taxon>
        <taxon>Gunneridae</taxon>
        <taxon>Pentapetalae</taxon>
        <taxon>rosids</taxon>
        <taxon>fabids</taxon>
        <taxon>Rosales</taxon>
        <taxon>Moraceae</taxon>
        <taxon>Ficeae</taxon>
        <taxon>Ficus</taxon>
    </lineage>
</organism>
<keyword evidence="2" id="KW-1185">Reference proteome</keyword>
<sequence length="127" mass="14235">MAKRKNDNLYEANPIILADLDVTETPTNARNRRNSRFVELQTRHKISKELCLSLTTDPPPIGFQPSLTRAMATGPPILESPAIAQLTPLPAVVQRSRRRSLASLHSMTNSWFVRSFATPDPVFIQNL</sequence>
<gene>
    <name evidence="1" type="ORF">TIFTF001_033195</name>
</gene>
<dbReference type="EMBL" id="BTGU01000169">
    <property type="protein sequence ID" value="GMN64121.1"/>
    <property type="molecule type" value="Genomic_DNA"/>
</dbReference>
<name>A0AA88DYI3_FICCA</name>
<evidence type="ECO:0000313" key="2">
    <source>
        <dbReference type="Proteomes" id="UP001187192"/>
    </source>
</evidence>
<dbReference type="AlphaFoldDB" id="A0AA88DYI3"/>
<dbReference type="Proteomes" id="UP001187192">
    <property type="component" value="Unassembled WGS sequence"/>
</dbReference>